<dbReference type="AlphaFoldDB" id="D8S8S2"/>
<dbReference type="OrthoDB" id="543227at2759"/>
<evidence type="ECO:0000313" key="2">
    <source>
        <dbReference type="EMBL" id="EFJ19216.1"/>
    </source>
</evidence>
<feature type="non-terminal residue" evidence="2">
    <location>
        <position position="64"/>
    </location>
</feature>
<sequence>LYRYIQDNYLKIHNFEKELAELSLQIKLTVGPRKAALEHLRNKIEMSGAKIRKAKLKEENAKKV</sequence>
<dbReference type="KEGG" id="smo:SELMODRAFT_49773"/>
<evidence type="ECO:0000313" key="3">
    <source>
        <dbReference type="Proteomes" id="UP000001514"/>
    </source>
</evidence>
<name>D8S8S2_SELML</name>
<dbReference type="KEGG" id="smo:SELMODRAFT_59805"/>
<dbReference type="HOGENOM" id="CLU_2874600_0_0_1"/>
<reference evidence="2 3" key="1">
    <citation type="journal article" date="2011" name="Science">
        <title>The Selaginella genome identifies genetic changes associated with the evolution of vascular plants.</title>
        <authorList>
            <person name="Banks J.A."/>
            <person name="Nishiyama T."/>
            <person name="Hasebe M."/>
            <person name="Bowman J.L."/>
            <person name="Gribskov M."/>
            <person name="dePamphilis C."/>
            <person name="Albert V.A."/>
            <person name="Aono N."/>
            <person name="Aoyama T."/>
            <person name="Ambrose B.A."/>
            <person name="Ashton N.W."/>
            <person name="Axtell M.J."/>
            <person name="Barker E."/>
            <person name="Barker M.S."/>
            <person name="Bennetzen J.L."/>
            <person name="Bonawitz N.D."/>
            <person name="Chapple C."/>
            <person name="Cheng C."/>
            <person name="Correa L.G."/>
            <person name="Dacre M."/>
            <person name="DeBarry J."/>
            <person name="Dreyer I."/>
            <person name="Elias M."/>
            <person name="Engstrom E.M."/>
            <person name="Estelle M."/>
            <person name="Feng L."/>
            <person name="Finet C."/>
            <person name="Floyd S.K."/>
            <person name="Frommer W.B."/>
            <person name="Fujita T."/>
            <person name="Gramzow L."/>
            <person name="Gutensohn M."/>
            <person name="Harholt J."/>
            <person name="Hattori M."/>
            <person name="Heyl A."/>
            <person name="Hirai T."/>
            <person name="Hiwatashi Y."/>
            <person name="Ishikawa M."/>
            <person name="Iwata M."/>
            <person name="Karol K.G."/>
            <person name="Koehler B."/>
            <person name="Kolukisaoglu U."/>
            <person name="Kubo M."/>
            <person name="Kurata T."/>
            <person name="Lalonde S."/>
            <person name="Li K."/>
            <person name="Li Y."/>
            <person name="Litt A."/>
            <person name="Lyons E."/>
            <person name="Manning G."/>
            <person name="Maruyama T."/>
            <person name="Michael T.P."/>
            <person name="Mikami K."/>
            <person name="Miyazaki S."/>
            <person name="Morinaga S."/>
            <person name="Murata T."/>
            <person name="Mueller-Roeber B."/>
            <person name="Nelson D.R."/>
            <person name="Obara M."/>
            <person name="Oguri Y."/>
            <person name="Olmstead R.G."/>
            <person name="Onodera N."/>
            <person name="Petersen B.L."/>
            <person name="Pils B."/>
            <person name="Prigge M."/>
            <person name="Rensing S.A."/>
            <person name="Riano-Pachon D.M."/>
            <person name="Roberts A.W."/>
            <person name="Sato Y."/>
            <person name="Scheller H.V."/>
            <person name="Schulz B."/>
            <person name="Schulz C."/>
            <person name="Shakirov E.V."/>
            <person name="Shibagaki N."/>
            <person name="Shinohara N."/>
            <person name="Shippen D.E."/>
            <person name="Soerensen I."/>
            <person name="Sotooka R."/>
            <person name="Sugimoto N."/>
            <person name="Sugita M."/>
            <person name="Sumikawa N."/>
            <person name="Tanurdzic M."/>
            <person name="Theissen G."/>
            <person name="Ulvskov P."/>
            <person name="Wakazuki S."/>
            <person name="Weng J.K."/>
            <person name="Willats W.W."/>
            <person name="Wipf D."/>
            <person name="Wolf P.G."/>
            <person name="Yang L."/>
            <person name="Zimmer A.D."/>
            <person name="Zhu Q."/>
            <person name="Mitros T."/>
            <person name="Hellsten U."/>
            <person name="Loque D."/>
            <person name="Otillar R."/>
            <person name="Salamov A."/>
            <person name="Schmutz J."/>
            <person name="Shapiro H."/>
            <person name="Lindquist E."/>
            <person name="Lucas S."/>
            <person name="Rokhsar D."/>
            <person name="Grigoriev I.V."/>
        </authorList>
    </citation>
    <scope>NUCLEOTIDE SEQUENCE [LARGE SCALE GENOMIC DNA]</scope>
</reference>
<evidence type="ECO:0000313" key="1">
    <source>
        <dbReference type="EMBL" id="EFJ13590.1"/>
    </source>
</evidence>
<dbReference type="OMA" id="ICFIITQ"/>
<accession>D8S8S2</accession>
<dbReference type="Gramene" id="EFJ13590">
    <property type="protein sequence ID" value="EFJ13590"/>
    <property type="gene ID" value="SELMODRAFT_49773"/>
</dbReference>
<dbReference type="EMBL" id="GL377607">
    <property type="protein sequence ID" value="EFJ19216.1"/>
    <property type="molecule type" value="Genomic_DNA"/>
</dbReference>
<dbReference type="Proteomes" id="UP000001514">
    <property type="component" value="Unassembled WGS sequence"/>
</dbReference>
<gene>
    <name evidence="1" type="ORF">SELMODRAFT_49773</name>
    <name evidence="2" type="ORF">SELMODRAFT_59805</name>
</gene>
<feature type="non-terminal residue" evidence="2">
    <location>
        <position position="1"/>
    </location>
</feature>
<dbReference type="STRING" id="88036.D8S8S2"/>
<dbReference type="InParanoid" id="D8S8S2"/>
<proteinExistence type="predicted"/>
<protein>
    <submittedName>
        <fullName evidence="2">Uncharacterized protein</fullName>
    </submittedName>
</protein>
<keyword evidence="3" id="KW-1185">Reference proteome</keyword>
<dbReference type="PANTHER" id="PTHR35315">
    <property type="entry name" value="ACI13"/>
    <property type="match status" value="1"/>
</dbReference>
<dbReference type="EMBL" id="GL377632">
    <property type="protein sequence ID" value="EFJ13590.1"/>
    <property type="molecule type" value="Genomic_DNA"/>
</dbReference>
<dbReference type="eggNOG" id="ENOG502QR7C">
    <property type="taxonomic scope" value="Eukaryota"/>
</dbReference>
<organism evidence="3">
    <name type="scientific">Selaginella moellendorffii</name>
    <name type="common">Spikemoss</name>
    <dbReference type="NCBI Taxonomy" id="88036"/>
    <lineage>
        <taxon>Eukaryota</taxon>
        <taxon>Viridiplantae</taxon>
        <taxon>Streptophyta</taxon>
        <taxon>Embryophyta</taxon>
        <taxon>Tracheophyta</taxon>
        <taxon>Lycopodiopsida</taxon>
        <taxon>Selaginellales</taxon>
        <taxon>Selaginellaceae</taxon>
        <taxon>Selaginella</taxon>
    </lineage>
</organism>
<dbReference type="PANTHER" id="PTHR35315:SF1">
    <property type="entry name" value="RAB6-INTERACTING GOLGIN"/>
    <property type="match status" value="1"/>
</dbReference>
<dbReference type="Gramene" id="EFJ19216">
    <property type="protein sequence ID" value="EFJ19216"/>
    <property type="gene ID" value="SELMODRAFT_59805"/>
</dbReference>